<proteinExistence type="predicted"/>
<accession>A0ABV1C591</accession>
<gene>
    <name evidence="3" type="ORF">WMO20_05710</name>
</gene>
<dbReference type="SMART" id="SM00257">
    <property type="entry name" value="LysM"/>
    <property type="match status" value="1"/>
</dbReference>
<evidence type="ECO:0000313" key="4">
    <source>
        <dbReference type="Proteomes" id="UP001465119"/>
    </source>
</evidence>
<protein>
    <submittedName>
        <fullName evidence="3">LysM peptidoglycan-binding domain-containing protein</fullName>
    </submittedName>
</protein>
<dbReference type="Pfam" id="PF06347">
    <property type="entry name" value="SH3_4"/>
    <property type="match status" value="1"/>
</dbReference>
<dbReference type="Proteomes" id="UP001465119">
    <property type="component" value="Unassembled WGS sequence"/>
</dbReference>
<dbReference type="SUPFAM" id="SSF54106">
    <property type="entry name" value="LysM domain"/>
    <property type="match status" value="1"/>
</dbReference>
<sequence>MSKKEYPAKLTTGYYRVREVWEDEASQFGAYRLLANAKAKCDENPGSRVFDNDGNVIYPEEAVPDTGADENEEKAVVDDIPEDKPENTTPVEDIPAEKEAEDEVDENEFPTAEELPATIAYGKLKTLMNIRKKPSLDAEVVAVYKKNALVEVVQFCDGWLKIKCAEAEAGVAYVLNSADTYAFTAGRIYTVVPGDNLWKIADKELGSGSRCADIRVLNGLTSNAIRVGMKLLIP</sequence>
<dbReference type="EMBL" id="JBBMEN010000005">
    <property type="protein sequence ID" value="MEQ2385431.1"/>
    <property type="molecule type" value="Genomic_DNA"/>
</dbReference>
<dbReference type="Gene3D" id="2.30.30.40">
    <property type="entry name" value="SH3 Domains"/>
    <property type="match status" value="1"/>
</dbReference>
<name>A0ABV1C591_9FIRM</name>
<dbReference type="InterPro" id="IPR036779">
    <property type="entry name" value="LysM_dom_sf"/>
</dbReference>
<evidence type="ECO:0000313" key="3">
    <source>
        <dbReference type="EMBL" id="MEQ2385431.1"/>
    </source>
</evidence>
<dbReference type="PROSITE" id="PS51782">
    <property type="entry name" value="LYSM"/>
    <property type="match status" value="1"/>
</dbReference>
<comment type="caution">
    <text evidence="3">The sequence shown here is derived from an EMBL/GenBank/DDBJ whole genome shotgun (WGS) entry which is preliminary data.</text>
</comment>
<keyword evidence="4" id="KW-1185">Reference proteome</keyword>
<feature type="domain" description="LysM" evidence="2">
    <location>
        <begin position="187"/>
        <end position="233"/>
    </location>
</feature>
<dbReference type="Pfam" id="PF01476">
    <property type="entry name" value="LysM"/>
    <property type="match status" value="1"/>
</dbReference>
<feature type="region of interest" description="Disordered" evidence="1">
    <location>
        <begin position="42"/>
        <end position="109"/>
    </location>
</feature>
<evidence type="ECO:0000256" key="1">
    <source>
        <dbReference type="SAM" id="MobiDB-lite"/>
    </source>
</evidence>
<dbReference type="CDD" id="cd00118">
    <property type="entry name" value="LysM"/>
    <property type="match status" value="1"/>
</dbReference>
<organism evidence="3 4">
    <name type="scientific">Faecalibacterium intestinale</name>
    <dbReference type="NCBI Taxonomy" id="3133155"/>
    <lineage>
        <taxon>Bacteria</taxon>
        <taxon>Bacillati</taxon>
        <taxon>Bacillota</taxon>
        <taxon>Clostridia</taxon>
        <taxon>Eubacteriales</taxon>
        <taxon>Oscillospiraceae</taxon>
        <taxon>Faecalibacterium</taxon>
    </lineage>
</organism>
<dbReference type="InterPro" id="IPR018392">
    <property type="entry name" value="LysM"/>
</dbReference>
<dbReference type="InterPro" id="IPR010466">
    <property type="entry name" value="DUF1058"/>
</dbReference>
<feature type="compositionally biased region" description="Basic and acidic residues" evidence="1">
    <location>
        <begin position="73"/>
        <end position="86"/>
    </location>
</feature>
<dbReference type="Gene3D" id="3.10.350.10">
    <property type="entry name" value="LysM domain"/>
    <property type="match status" value="1"/>
</dbReference>
<reference evidence="3 4" key="1">
    <citation type="submission" date="2024-03" db="EMBL/GenBank/DDBJ databases">
        <title>Human intestinal bacterial collection.</title>
        <authorList>
            <person name="Pauvert C."/>
            <person name="Hitch T.C.A."/>
            <person name="Clavel T."/>
        </authorList>
    </citation>
    <scope>NUCLEOTIDE SEQUENCE [LARGE SCALE GENOMIC DNA]</scope>
    <source>
        <strain evidence="3 4">CLA-AA-H281</strain>
    </source>
</reference>
<feature type="compositionally biased region" description="Acidic residues" evidence="1">
    <location>
        <begin position="99"/>
        <end position="108"/>
    </location>
</feature>
<evidence type="ECO:0000259" key="2">
    <source>
        <dbReference type="PROSITE" id="PS51782"/>
    </source>
</evidence>
<dbReference type="RefSeq" id="WP_349186095.1">
    <property type="nucleotide sequence ID" value="NZ_JBBMEN010000005.1"/>
</dbReference>